<dbReference type="PIRSF" id="PIRSF016578">
    <property type="entry name" value="HsaA"/>
    <property type="match status" value="1"/>
</dbReference>
<feature type="compositionally biased region" description="Basic and acidic residues" evidence="2">
    <location>
        <begin position="13"/>
        <end position="22"/>
    </location>
</feature>
<evidence type="ECO:0000259" key="3">
    <source>
        <dbReference type="Pfam" id="PF08028"/>
    </source>
</evidence>
<feature type="region of interest" description="Disordered" evidence="2">
    <location>
        <begin position="1"/>
        <end position="22"/>
    </location>
</feature>
<evidence type="ECO:0000313" key="4">
    <source>
        <dbReference type="EMBL" id="AZP19169.1"/>
    </source>
</evidence>
<gene>
    <name evidence="4" type="ORF">EJC51_25715</name>
</gene>
<dbReference type="GO" id="GO:0016712">
    <property type="term" value="F:oxidoreductase activity, acting on paired donors, with incorporation or reduction of molecular oxygen, reduced flavin or flavoprotein as one donor, and incorporation of one atom of oxygen"/>
    <property type="evidence" value="ECO:0007669"/>
    <property type="project" value="TreeGrafter"/>
</dbReference>
<dbReference type="SUPFAM" id="SSF56645">
    <property type="entry name" value="Acyl-CoA dehydrogenase NM domain-like"/>
    <property type="match status" value="1"/>
</dbReference>
<dbReference type="PANTHER" id="PTHR48083:SF19">
    <property type="entry name" value="FLAVIN-DEPENDENT MONOOXYGENASE, OXYGENASE SUBUNIT HSAA"/>
    <property type="match status" value="1"/>
</dbReference>
<name>A0A3S9I479_9ACTN</name>
<dbReference type="InterPro" id="IPR013107">
    <property type="entry name" value="Acyl-CoA_DH_C"/>
</dbReference>
<dbReference type="AlphaFoldDB" id="A0A3S9I479"/>
<dbReference type="SUPFAM" id="SSF47203">
    <property type="entry name" value="Acyl-CoA dehydrogenase C-terminal domain-like"/>
    <property type="match status" value="1"/>
</dbReference>
<dbReference type="RefSeq" id="WP_126273245.1">
    <property type="nucleotide sequence ID" value="NZ_CP034463.1"/>
</dbReference>
<organism evidence="4 5">
    <name type="scientific">Streptomyces aquilus</name>
    <dbReference type="NCBI Taxonomy" id="2548456"/>
    <lineage>
        <taxon>Bacteria</taxon>
        <taxon>Bacillati</taxon>
        <taxon>Actinomycetota</taxon>
        <taxon>Actinomycetes</taxon>
        <taxon>Kitasatosporales</taxon>
        <taxon>Streptomycetaceae</taxon>
        <taxon>Streptomyces</taxon>
    </lineage>
</organism>
<evidence type="ECO:0000256" key="1">
    <source>
        <dbReference type="ARBA" id="ARBA00023002"/>
    </source>
</evidence>
<dbReference type="InterPro" id="IPR037069">
    <property type="entry name" value="AcylCoA_DH/ox_N_sf"/>
</dbReference>
<dbReference type="GO" id="GO:0005737">
    <property type="term" value="C:cytoplasm"/>
    <property type="evidence" value="ECO:0007669"/>
    <property type="project" value="TreeGrafter"/>
</dbReference>
<dbReference type="KEGG" id="saqu:EJC51_25715"/>
<dbReference type="GO" id="GO:0033539">
    <property type="term" value="P:fatty acid beta-oxidation using acyl-CoA dehydrogenase"/>
    <property type="evidence" value="ECO:0007669"/>
    <property type="project" value="TreeGrafter"/>
</dbReference>
<dbReference type="InterPro" id="IPR050741">
    <property type="entry name" value="Acyl-CoA_dehydrogenase"/>
</dbReference>
<dbReference type="EMBL" id="CP034463">
    <property type="protein sequence ID" value="AZP19169.1"/>
    <property type="molecule type" value="Genomic_DNA"/>
</dbReference>
<dbReference type="GO" id="GO:0003995">
    <property type="term" value="F:acyl-CoA dehydrogenase activity"/>
    <property type="evidence" value="ECO:0007669"/>
    <property type="project" value="TreeGrafter"/>
</dbReference>
<keyword evidence="1" id="KW-0560">Oxidoreductase</keyword>
<keyword evidence="5" id="KW-1185">Reference proteome</keyword>
<dbReference type="Gene3D" id="1.20.140.10">
    <property type="entry name" value="Butyryl-CoA Dehydrogenase, subunit A, domain 3"/>
    <property type="match status" value="1"/>
</dbReference>
<feature type="compositionally biased region" description="Low complexity" evidence="2">
    <location>
        <begin position="1"/>
        <end position="11"/>
    </location>
</feature>
<accession>A0A3S9I479</accession>
<proteinExistence type="predicted"/>
<dbReference type="Gene3D" id="1.10.540.10">
    <property type="entry name" value="Acyl-CoA dehydrogenase/oxidase, N-terminal domain"/>
    <property type="match status" value="1"/>
</dbReference>
<feature type="domain" description="Acyl-CoA dehydrogenase C-terminal" evidence="3">
    <location>
        <begin position="221"/>
        <end position="346"/>
    </location>
</feature>
<dbReference type="InterPro" id="IPR009100">
    <property type="entry name" value="AcylCoA_DH/oxidase_NM_dom_sf"/>
</dbReference>
<dbReference type="InterPro" id="IPR036250">
    <property type="entry name" value="AcylCo_DH-like_C"/>
</dbReference>
<dbReference type="Pfam" id="PF08028">
    <property type="entry name" value="Acyl-CoA_dh_2"/>
    <property type="match status" value="1"/>
</dbReference>
<evidence type="ECO:0000256" key="2">
    <source>
        <dbReference type="SAM" id="MobiDB-lite"/>
    </source>
</evidence>
<dbReference type="Gene3D" id="2.40.110.10">
    <property type="entry name" value="Butyryl-CoA Dehydrogenase, subunit A, domain 2"/>
    <property type="match status" value="1"/>
</dbReference>
<reference evidence="4 5" key="1">
    <citation type="submission" date="2018-12" db="EMBL/GenBank/DDBJ databases">
        <authorList>
            <person name="Li K."/>
        </authorList>
    </citation>
    <scope>NUCLEOTIDE SEQUENCE [LARGE SCALE GENOMIC DNA]</scope>
    <source>
        <strain evidence="5">CR22</strain>
    </source>
</reference>
<dbReference type="GO" id="GO:0050660">
    <property type="term" value="F:flavin adenine dinucleotide binding"/>
    <property type="evidence" value="ECO:0007669"/>
    <property type="project" value="InterPro"/>
</dbReference>
<evidence type="ECO:0000313" key="5">
    <source>
        <dbReference type="Proteomes" id="UP000280197"/>
    </source>
</evidence>
<protein>
    <submittedName>
        <fullName evidence="4">Oxidoreductase</fullName>
    </submittedName>
</protein>
<sequence length="373" mass="38423">MPPTTATATAAEHAQDADREGRLAPEVVAALAATGLARHFVPRRWGGTEGTFTDLLHEVAGVGEACTSAAWVGMLWAAHGRFAALLPEEGQRRLWGAHPDVRIAAALMPPSGRAEPAPGGCRLTGTWGCVSGVDSAEWVLVAAPVADDGETRVFAVPGAAVDVLDTWDATGLRGTGSHTAVVRDAFVPHELSFPMAELMRGAGAPDLPRCHTAPAQLAGGLMFCAPALGAARRALAVWSRWAASKAPGSGRPQHDSAAVRETLTVASAHIDAAGLLLERAAHRADTAPVTPALVTGNQRDAAVAAGLLADAVDRLFRTGGAHIRDASGELTRLWRDVHTVASHGVLRLEPVAAAYASTALAAADRASTASRSA</sequence>
<dbReference type="Proteomes" id="UP000280197">
    <property type="component" value="Chromosome"/>
</dbReference>
<dbReference type="InterPro" id="IPR046373">
    <property type="entry name" value="Acyl-CoA_Oxase/DH_mid-dom_sf"/>
</dbReference>
<dbReference type="PANTHER" id="PTHR48083">
    <property type="entry name" value="MEDIUM-CHAIN SPECIFIC ACYL-COA DEHYDROGENASE, MITOCHONDRIAL-RELATED"/>
    <property type="match status" value="1"/>
</dbReference>